<dbReference type="AlphaFoldDB" id="A0A6N6NPR9"/>
<comment type="caution">
    <text evidence="1">The sequence shown here is derived from an EMBL/GenBank/DDBJ whole genome shotgun (WGS) entry which is preliminary data.</text>
</comment>
<dbReference type="Proteomes" id="UP000468668">
    <property type="component" value="Unassembled WGS sequence"/>
</dbReference>
<proteinExistence type="predicted"/>
<dbReference type="Pfam" id="PF03692">
    <property type="entry name" value="CxxCxxCC"/>
    <property type="match status" value="1"/>
</dbReference>
<dbReference type="EMBL" id="WAJR01000006">
    <property type="protein sequence ID" value="KAB1641282.1"/>
    <property type="molecule type" value="Genomic_DNA"/>
</dbReference>
<protein>
    <submittedName>
        <fullName evidence="1">YkgJ family cysteine cluster protein</fullName>
    </submittedName>
</protein>
<accession>A0A6N6NPR9</accession>
<dbReference type="OrthoDB" id="196483at2"/>
<organism evidence="1 2">
    <name type="scientific">Ellagibacter isourolithinifaciens</name>
    <dbReference type="NCBI Taxonomy" id="2137581"/>
    <lineage>
        <taxon>Bacteria</taxon>
        <taxon>Bacillati</taxon>
        <taxon>Actinomycetota</taxon>
        <taxon>Coriobacteriia</taxon>
        <taxon>Eggerthellales</taxon>
        <taxon>Eggerthellaceae</taxon>
        <taxon>Ellagibacter</taxon>
    </lineage>
</organism>
<dbReference type="InterPro" id="IPR005358">
    <property type="entry name" value="Puta_zinc/iron-chelating_dom"/>
</dbReference>
<reference evidence="1 2" key="1">
    <citation type="submission" date="2019-09" db="EMBL/GenBank/DDBJ databases">
        <title>Whole genome shotgun sequencing (WGS) of Ellagibacter isourolithinifaciens DSM 104140(T) and Adlercreutzia muris DSM 29508(T).</title>
        <authorList>
            <person name="Stoll D.A."/>
            <person name="Danylec N."/>
            <person name="Huch M."/>
        </authorList>
    </citation>
    <scope>NUCLEOTIDE SEQUENCE [LARGE SCALE GENOMIC DNA]</scope>
    <source>
        <strain evidence="1 2">DSM 104140</strain>
    </source>
</reference>
<gene>
    <name evidence="1" type="ORF">F8C90_03730</name>
</gene>
<name>A0A6N6NPR9_9ACTN</name>
<evidence type="ECO:0000313" key="2">
    <source>
        <dbReference type="Proteomes" id="UP000468668"/>
    </source>
</evidence>
<sequence length="165" mass="18747">MLRQRNTCIAQRALSSNKRRVPFVSSIRRQAMKITPNDEPLRFDGDNSYPDCTCCGQCCGLNVLAITPEELDAMHECIERKHVHPIDRKGERCPLQSPEGGCMIWEARPQVCRLFNCHVPRIEILKQNPSIVVPEDIPLLDLTEEFVRGRSGYEAIARLMRTAAS</sequence>
<evidence type="ECO:0000313" key="1">
    <source>
        <dbReference type="EMBL" id="KAB1641282.1"/>
    </source>
</evidence>
<keyword evidence="2" id="KW-1185">Reference proteome</keyword>